<evidence type="ECO:0000313" key="1">
    <source>
        <dbReference type="EMBL" id="KAG7290283.1"/>
    </source>
</evidence>
<keyword evidence="2" id="KW-1185">Reference proteome</keyword>
<reference evidence="1" key="1">
    <citation type="submission" date="2023-02" db="EMBL/GenBank/DDBJ databases">
        <authorList>
            <person name="Palmer J.M."/>
        </authorList>
    </citation>
    <scope>NUCLEOTIDE SEQUENCE</scope>
    <source>
        <strain evidence="1">FW57</strain>
    </source>
</reference>
<accession>A0AAD4I2S9</accession>
<evidence type="ECO:0000313" key="2">
    <source>
        <dbReference type="Proteomes" id="UP001197093"/>
    </source>
</evidence>
<protein>
    <recommendedName>
        <fullName evidence="3">Fungal N-terminal domain-containing protein</fullName>
    </recommendedName>
</protein>
<dbReference type="AlphaFoldDB" id="A0AAD4I2S9"/>
<gene>
    <name evidence="1" type="ORF">NEMBOFW57_000282</name>
</gene>
<proteinExistence type="predicted"/>
<organism evidence="1 2">
    <name type="scientific">Staphylotrichum longicolle</name>
    <dbReference type="NCBI Taxonomy" id="669026"/>
    <lineage>
        <taxon>Eukaryota</taxon>
        <taxon>Fungi</taxon>
        <taxon>Dikarya</taxon>
        <taxon>Ascomycota</taxon>
        <taxon>Pezizomycotina</taxon>
        <taxon>Sordariomycetes</taxon>
        <taxon>Sordariomycetidae</taxon>
        <taxon>Sordariales</taxon>
        <taxon>Chaetomiaceae</taxon>
        <taxon>Staphylotrichum</taxon>
    </lineage>
</organism>
<comment type="caution">
    <text evidence="1">The sequence shown here is derived from an EMBL/GenBank/DDBJ whole genome shotgun (WGS) entry which is preliminary data.</text>
</comment>
<dbReference type="Proteomes" id="UP001197093">
    <property type="component" value="Unassembled WGS sequence"/>
</dbReference>
<dbReference type="EMBL" id="JAHCVI010000001">
    <property type="protein sequence ID" value="KAG7290283.1"/>
    <property type="molecule type" value="Genomic_DNA"/>
</dbReference>
<name>A0AAD4I2S9_9PEZI</name>
<evidence type="ECO:0008006" key="3">
    <source>
        <dbReference type="Google" id="ProtNLM"/>
    </source>
</evidence>
<sequence>MSDPLSVAGSAVGIVSLGIQVCQGIVSYLRSVQGRQQEIASHLRQVHSLIAVFNSLNDVLPRLAQQQGADHTVIQRCLLDCKDELVKLQLLVVKLNGPSNSSIIKGKMKDAGRALLYPFREGEMASIRRSLEVLLDNLSLAIDIASL</sequence>